<dbReference type="EMBL" id="CAKOAT010050822">
    <property type="protein sequence ID" value="CAH8296840.1"/>
    <property type="molecule type" value="Genomic_DNA"/>
</dbReference>
<reference evidence="8 9" key="1">
    <citation type="submission" date="2022-03" db="EMBL/GenBank/DDBJ databases">
        <authorList>
            <person name="Macdonald S."/>
            <person name="Ahmed S."/>
            <person name="Newling K."/>
        </authorList>
    </citation>
    <scope>NUCLEOTIDE SEQUENCE [LARGE SCALE GENOMIC DNA]</scope>
</reference>
<evidence type="ECO:0000256" key="3">
    <source>
        <dbReference type="ARBA" id="ARBA00022737"/>
    </source>
</evidence>
<keyword evidence="5" id="KW-0694">RNA-binding</keyword>
<gene>
    <name evidence="8" type="ORF">ERUC_LOCUS2074</name>
</gene>
<keyword evidence="4" id="KW-0810">Translation regulation</keyword>
<dbReference type="PANTHER" id="PTHR12537:SF145">
    <property type="entry name" value="PUM-HD DOMAIN-CONTAINING PROTEIN"/>
    <property type="match status" value="1"/>
</dbReference>
<dbReference type="AlphaFoldDB" id="A0ABC8ISR3"/>
<evidence type="ECO:0000256" key="4">
    <source>
        <dbReference type="ARBA" id="ARBA00022845"/>
    </source>
</evidence>
<evidence type="ECO:0000256" key="2">
    <source>
        <dbReference type="ARBA" id="ARBA00022490"/>
    </source>
</evidence>
<dbReference type="SMART" id="SM00025">
    <property type="entry name" value="Pumilio"/>
    <property type="match status" value="4"/>
</dbReference>
<dbReference type="Proteomes" id="UP001642260">
    <property type="component" value="Unassembled WGS sequence"/>
</dbReference>
<proteinExistence type="predicted"/>
<feature type="domain" description="PUM-HD" evidence="7">
    <location>
        <begin position="1"/>
        <end position="322"/>
    </location>
</feature>
<evidence type="ECO:0000256" key="1">
    <source>
        <dbReference type="ARBA" id="ARBA00004496"/>
    </source>
</evidence>
<feature type="repeat" description="Pumilio" evidence="6">
    <location>
        <begin position="222"/>
        <end position="260"/>
    </location>
</feature>
<evidence type="ECO:0000313" key="8">
    <source>
        <dbReference type="EMBL" id="CAH8296840.1"/>
    </source>
</evidence>
<dbReference type="InterPro" id="IPR011989">
    <property type="entry name" value="ARM-like"/>
</dbReference>
<protein>
    <recommendedName>
        <fullName evidence="7">PUM-HD domain-containing protein</fullName>
    </recommendedName>
</protein>
<dbReference type="PANTHER" id="PTHR12537">
    <property type="entry name" value="RNA BINDING PROTEIN PUMILIO-RELATED"/>
    <property type="match status" value="1"/>
</dbReference>
<dbReference type="InterPro" id="IPR016024">
    <property type="entry name" value="ARM-type_fold"/>
</dbReference>
<keyword evidence="2" id="KW-0963">Cytoplasm</keyword>
<dbReference type="GO" id="GO:0003723">
    <property type="term" value="F:RNA binding"/>
    <property type="evidence" value="ECO:0007669"/>
    <property type="project" value="UniProtKB-KW"/>
</dbReference>
<comment type="caution">
    <text evidence="8">The sequence shown here is derived from an EMBL/GenBank/DDBJ whole genome shotgun (WGS) entry which is preliminary data.</text>
</comment>
<dbReference type="SUPFAM" id="SSF48371">
    <property type="entry name" value="ARM repeat"/>
    <property type="match status" value="1"/>
</dbReference>
<name>A0ABC8ISR3_ERUVS</name>
<evidence type="ECO:0000313" key="9">
    <source>
        <dbReference type="Proteomes" id="UP001642260"/>
    </source>
</evidence>
<evidence type="ECO:0000256" key="6">
    <source>
        <dbReference type="PROSITE-ProRule" id="PRU00317"/>
    </source>
</evidence>
<dbReference type="GO" id="GO:0006417">
    <property type="term" value="P:regulation of translation"/>
    <property type="evidence" value="ECO:0007669"/>
    <property type="project" value="UniProtKB-KW"/>
</dbReference>
<dbReference type="GO" id="GO:0005737">
    <property type="term" value="C:cytoplasm"/>
    <property type="evidence" value="ECO:0007669"/>
    <property type="project" value="UniProtKB-SubCell"/>
</dbReference>
<dbReference type="PROSITE" id="PS50302">
    <property type="entry name" value="PUM"/>
    <property type="match status" value="2"/>
</dbReference>
<accession>A0ABC8ISR3</accession>
<sequence>MAPPPPRFVPPRLITEENRSLINSFRSATSTPQETDTCMRSLHNLMTSNEDNGAAQFRAVISELNAADLQKMAWLLTSNSRYFLNIARNKNGSTRLQKLLGESDDVDTFFLAAFFRNFLPLMTNKEGSYVVFEGLRVFSNVKKMAMFPHIIEHVDKLASDPQGCVAFNGCITVLDDHFIRGHMLNAVVINAVSFSYHHYGNFVVQHVLDQGDLRSTRDIAVNLRGHCVALSLKRYGSYIVQKLLNARDLAMVLVVEELLECGEERFVRLARDQFGNFVVRTALRVTREERDDLFRGLVNKLRPLVHLLGGYYNIAAFLNSIH</sequence>
<dbReference type="Gene3D" id="1.25.10.10">
    <property type="entry name" value="Leucine-rich Repeat Variant"/>
    <property type="match status" value="1"/>
</dbReference>
<feature type="repeat" description="Pumilio" evidence="6">
    <location>
        <begin position="186"/>
        <end position="221"/>
    </location>
</feature>
<evidence type="ECO:0000256" key="5">
    <source>
        <dbReference type="ARBA" id="ARBA00022884"/>
    </source>
</evidence>
<comment type="subcellular location">
    <subcellularLocation>
        <location evidence="1">Cytoplasm</location>
    </subcellularLocation>
</comment>
<keyword evidence="9" id="KW-1185">Reference proteome</keyword>
<dbReference type="InterPro" id="IPR001313">
    <property type="entry name" value="Pumilio_RNA-bd_rpt"/>
</dbReference>
<dbReference type="PROSITE" id="PS50303">
    <property type="entry name" value="PUM_HD"/>
    <property type="match status" value="1"/>
</dbReference>
<organism evidence="8 9">
    <name type="scientific">Eruca vesicaria subsp. sativa</name>
    <name type="common">Garden rocket</name>
    <name type="synonym">Eruca sativa</name>
    <dbReference type="NCBI Taxonomy" id="29727"/>
    <lineage>
        <taxon>Eukaryota</taxon>
        <taxon>Viridiplantae</taxon>
        <taxon>Streptophyta</taxon>
        <taxon>Embryophyta</taxon>
        <taxon>Tracheophyta</taxon>
        <taxon>Spermatophyta</taxon>
        <taxon>Magnoliopsida</taxon>
        <taxon>eudicotyledons</taxon>
        <taxon>Gunneridae</taxon>
        <taxon>Pentapetalae</taxon>
        <taxon>rosids</taxon>
        <taxon>malvids</taxon>
        <taxon>Brassicales</taxon>
        <taxon>Brassicaceae</taxon>
        <taxon>Brassiceae</taxon>
        <taxon>Eruca</taxon>
    </lineage>
</organism>
<keyword evidence="3" id="KW-0677">Repeat</keyword>
<dbReference type="InterPro" id="IPR033133">
    <property type="entry name" value="PUM-HD"/>
</dbReference>
<evidence type="ECO:0000259" key="7">
    <source>
        <dbReference type="PROSITE" id="PS50303"/>
    </source>
</evidence>
<dbReference type="Pfam" id="PF00806">
    <property type="entry name" value="PUF"/>
    <property type="match status" value="3"/>
</dbReference>